<reference evidence="3 4" key="1">
    <citation type="submission" date="2017-09" db="EMBL/GenBank/DDBJ databases">
        <authorList>
            <person name="Ehlers B."/>
            <person name="Leendertz F.H."/>
        </authorList>
    </citation>
    <scope>NUCLEOTIDE SEQUENCE [LARGE SCALE GENOMIC DNA]</scope>
    <source>
        <strain evidence="3 4">Nm42</strain>
    </source>
</reference>
<dbReference type="Proteomes" id="UP000219335">
    <property type="component" value="Unassembled WGS sequence"/>
</dbReference>
<dbReference type="InterPro" id="IPR027372">
    <property type="entry name" value="Phytase-like_dom"/>
</dbReference>
<dbReference type="SUPFAM" id="SSF75011">
    <property type="entry name" value="3-carboxy-cis,cis-mucoante lactonizing enzyme"/>
    <property type="match status" value="1"/>
</dbReference>
<dbReference type="PANTHER" id="PTHR46928:SF1">
    <property type="entry name" value="MESENCHYME-SPECIFIC CELL SURFACE GLYCOPROTEIN"/>
    <property type="match status" value="1"/>
</dbReference>
<dbReference type="PANTHER" id="PTHR46928">
    <property type="entry name" value="MESENCHYME-SPECIFIC CELL SURFACE GLYCOPROTEIN"/>
    <property type="match status" value="1"/>
</dbReference>
<sequence length="760" mass="82021">MNFSKNVFRFTKSALSLALIAVLPSLVFAESKKSSTPHFQRIATYLVCENTSCDRDIVNETVAEIVAASKDGNTLIYTDSPTGRIGFVDIHDAENPVSLGTLHTDGEPTSVSISGDYALVGVNTSASFLEPSGILAVYHVPSCLSNVSSCSAIREINMGGQPDSVAISPDGRYAAVVIENERDEDITVSGVEGGLPQPPAGYLNIIDLAGTPANWDVRQVDLTGLAVYGSDDPEPEFVTINQHNIAAVTMQENNHIVFVNLVNGTVLKHFTAGTVTLDGIDSADNKLIDFTDTLTDVAREPDGIAWLGNNKIVTANEGDLFGGSRGFSMFNRHGKVLYDSGTEFEYLAAAAGHYPEKRSDNKGTEPEGITTGRYKNETFVFVGSERGNFVGVYKADGNKLKYRQMLPTGTGPEGLLAIPSRKLFVASTEVDSPVRSQINIFHLEHKLAAYPQIQSVRQADGKPIVWGALSALSSDRYDTDRLYAVHDSFYNESRIYSIDISDRPAKITSATPLLKDGVSVNYDLEGIAQRSNGSFWLVSEGAGTSTTHNLLIEARSDGTVVREIRLPGAVEALQQSNGFEGVAVTGKVGATEQVYVAFQREWKNDPAGLVRIGQYTPALDLDPAVDEGEWKFFYYPLDAVESPAGGFVGLSEITTLGHNKFAIIERDNQSGPNARIKRVYRIDINGVIPKTQAEGDFPILSKTLAIDVLPAMQAGKGWVHDKLEGLAKTVDGTVYVVTDNDGVDNSTGETQFLNLGKALN</sequence>
<dbReference type="AlphaFoldDB" id="A0A286A5V1"/>
<dbReference type="InterPro" id="IPR015943">
    <property type="entry name" value="WD40/YVTN_repeat-like_dom_sf"/>
</dbReference>
<gene>
    <name evidence="3" type="ORF">SAMN06297164_1133</name>
</gene>
<name>A0A286A5V1_9PROT</name>
<evidence type="ECO:0000313" key="3">
    <source>
        <dbReference type="EMBL" id="SOD17295.1"/>
    </source>
</evidence>
<feature type="signal peptide" evidence="1">
    <location>
        <begin position="1"/>
        <end position="29"/>
    </location>
</feature>
<organism evidence="3 4">
    <name type="scientific">Nitrosomonas ureae</name>
    <dbReference type="NCBI Taxonomy" id="44577"/>
    <lineage>
        <taxon>Bacteria</taxon>
        <taxon>Pseudomonadati</taxon>
        <taxon>Pseudomonadota</taxon>
        <taxon>Betaproteobacteria</taxon>
        <taxon>Nitrosomonadales</taxon>
        <taxon>Nitrosomonadaceae</taxon>
        <taxon>Nitrosomonas</taxon>
    </lineage>
</organism>
<feature type="chain" id="PRO_5012786822" evidence="1">
    <location>
        <begin position="30"/>
        <end position="760"/>
    </location>
</feature>
<dbReference type="Gene3D" id="2.130.10.10">
    <property type="entry name" value="YVTN repeat-like/Quinoprotein amine dehydrogenase"/>
    <property type="match status" value="1"/>
</dbReference>
<dbReference type="RefSeq" id="WP_097104282.1">
    <property type="nucleotide sequence ID" value="NZ_OCMU01000001.1"/>
</dbReference>
<evidence type="ECO:0000313" key="4">
    <source>
        <dbReference type="Proteomes" id="UP000219335"/>
    </source>
</evidence>
<proteinExistence type="predicted"/>
<accession>A0A286A5V1</accession>
<dbReference type="InterPro" id="IPR052956">
    <property type="entry name" value="Mesenchyme-surface_protein"/>
</dbReference>
<evidence type="ECO:0000259" key="2">
    <source>
        <dbReference type="Pfam" id="PF13449"/>
    </source>
</evidence>
<keyword evidence="1" id="KW-0732">Signal</keyword>
<dbReference type="Pfam" id="PF13449">
    <property type="entry name" value="Phytase-like"/>
    <property type="match status" value="1"/>
</dbReference>
<protein>
    <submittedName>
        <fullName evidence="3">Esterase-like activity of phytase</fullName>
    </submittedName>
</protein>
<dbReference type="EMBL" id="OCMU01000001">
    <property type="protein sequence ID" value="SOD17295.1"/>
    <property type="molecule type" value="Genomic_DNA"/>
</dbReference>
<evidence type="ECO:0000256" key="1">
    <source>
        <dbReference type="SAM" id="SignalP"/>
    </source>
</evidence>
<feature type="domain" description="Phytase-like" evidence="2">
    <location>
        <begin position="466"/>
        <end position="741"/>
    </location>
</feature>
<dbReference type="SUPFAM" id="SSF101898">
    <property type="entry name" value="NHL repeat"/>
    <property type="match status" value="1"/>
</dbReference>